<organism evidence="2 3">
    <name type="scientific">Apiospora aurea</name>
    <dbReference type="NCBI Taxonomy" id="335848"/>
    <lineage>
        <taxon>Eukaryota</taxon>
        <taxon>Fungi</taxon>
        <taxon>Dikarya</taxon>
        <taxon>Ascomycota</taxon>
        <taxon>Pezizomycotina</taxon>
        <taxon>Sordariomycetes</taxon>
        <taxon>Xylariomycetidae</taxon>
        <taxon>Amphisphaeriales</taxon>
        <taxon>Apiosporaceae</taxon>
        <taxon>Apiospora</taxon>
    </lineage>
</organism>
<dbReference type="EMBL" id="JAQQWE010000005">
    <property type="protein sequence ID" value="KAK7951099.1"/>
    <property type="molecule type" value="Genomic_DNA"/>
</dbReference>
<protein>
    <submittedName>
        <fullName evidence="2">Uncharacterized protein</fullName>
    </submittedName>
</protein>
<evidence type="ECO:0000313" key="2">
    <source>
        <dbReference type="EMBL" id="KAK7951099.1"/>
    </source>
</evidence>
<dbReference type="RefSeq" id="XP_066699161.1">
    <property type="nucleotide sequence ID" value="XM_066843049.1"/>
</dbReference>
<comment type="caution">
    <text evidence="2">The sequence shown here is derived from an EMBL/GenBank/DDBJ whole genome shotgun (WGS) entry which is preliminary data.</text>
</comment>
<feature type="region of interest" description="Disordered" evidence="1">
    <location>
        <begin position="255"/>
        <end position="307"/>
    </location>
</feature>
<feature type="compositionally biased region" description="Basic residues" evidence="1">
    <location>
        <begin position="269"/>
        <end position="278"/>
    </location>
</feature>
<proteinExistence type="predicted"/>
<gene>
    <name evidence="2" type="ORF">PG986_006827</name>
</gene>
<feature type="compositionally biased region" description="Basic and acidic residues" evidence="1">
    <location>
        <begin position="291"/>
        <end position="307"/>
    </location>
</feature>
<keyword evidence="3" id="KW-1185">Reference proteome</keyword>
<accession>A0ABR1QAV5</accession>
<dbReference type="GeneID" id="92076111"/>
<evidence type="ECO:0000256" key="1">
    <source>
        <dbReference type="SAM" id="MobiDB-lite"/>
    </source>
</evidence>
<evidence type="ECO:0000313" key="3">
    <source>
        <dbReference type="Proteomes" id="UP001391051"/>
    </source>
</evidence>
<sequence>MCMYFPTWLMNSLSIGSTSSVGQGKKGARAPAVTPVVVDWPCFATPQALDHSLSILYAQWSEIDKLTICIPDPLPKRPMSRDDTRRWVFAPSQPPPPVVWQDKQVHLTVVRQHIYDVLTEKTTEQTSNGDIDDEKDNRIDPSFHGEQAFDPSFHGEQAFDPSFHGEQAFDNDNHGNQDDYIHQAFHGEQMHYGGDFTQDDYFHRAFYEAQTFYHDNNDNNENQGDQIHVDVHGEQTSYRGNNDKQDNQIHEAFHGEQTFCQGNNDNDKKGKKGKKATKCQKGNNVNKGRKGNKDSKDDKDEKDDQTHQDCLDGCIHVSDSKCKKVVNGFWAKLSVAIRAEEGTRQDVRLVKLPEVSVMHVSELAQRPEQEEDTPRSSMT</sequence>
<reference evidence="2 3" key="1">
    <citation type="submission" date="2023-01" db="EMBL/GenBank/DDBJ databases">
        <title>Analysis of 21 Apiospora genomes using comparative genomics revels a genus with tremendous synthesis potential of carbohydrate active enzymes and secondary metabolites.</title>
        <authorList>
            <person name="Sorensen T."/>
        </authorList>
    </citation>
    <scope>NUCLEOTIDE SEQUENCE [LARGE SCALE GENOMIC DNA]</scope>
    <source>
        <strain evidence="2 3">CBS 24483</strain>
    </source>
</reference>
<dbReference type="Proteomes" id="UP001391051">
    <property type="component" value="Unassembled WGS sequence"/>
</dbReference>
<name>A0ABR1QAV5_9PEZI</name>